<reference evidence="2 3" key="1">
    <citation type="submission" date="2020-01" db="EMBL/GenBank/DDBJ databases">
        <title>Draft genome sequence of Aspergillus udagawae IFM 53868.</title>
        <authorList>
            <person name="Takahashi H."/>
            <person name="Yaguchi T."/>
        </authorList>
    </citation>
    <scope>NUCLEOTIDE SEQUENCE [LARGE SCALE GENOMIC DNA]</scope>
    <source>
        <strain evidence="2 3">IFM 53868</strain>
    </source>
</reference>
<accession>A0ABQ1BA55</accession>
<dbReference type="EMBL" id="BLKG01000144">
    <property type="protein sequence ID" value="GFF97189.1"/>
    <property type="molecule type" value="Genomic_DNA"/>
</dbReference>
<comment type="caution">
    <text evidence="2">The sequence shown here is derived from an EMBL/GenBank/DDBJ whole genome shotgun (WGS) entry which is preliminary data.</text>
</comment>
<evidence type="ECO:0000313" key="3">
    <source>
        <dbReference type="Proteomes" id="UP000465266"/>
    </source>
</evidence>
<protein>
    <submittedName>
        <fullName evidence="2">Uncharacterized protein</fullName>
    </submittedName>
</protein>
<dbReference type="Proteomes" id="UP000465266">
    <property type="component" value="Unassembled WGS sequence"/>
</dbReference>
<feature type="region of interest" description="Disordered" evidence="1">
    <location>
        <begin position="1"/>
        <end position="21"/>
    </location>
</feature>
<organism evidence="2 3">
    <name type="scientific">Aspergillus udagawae</name>
    <dbReference type="NCBI Taxonomy" id="91492"/>
    <lineage>
        <taxon>Eukaryota</taxon>
        <taxon>Fungi</taxon>
        <taxon>Dikarya</taxon>
        <taxon>Ascomycota</taxon>
        <taxon>Pezizomycotina</taxon>
        <taxon>Eurotiomycetes</taxon>
        <taxon>Eurotiomycetidae</taxon>
        <taxon>Eurotiales</taxon>
        <taxon>Aspergillaceae</taxon>
        <taxon>Aspergillus</taxon>
        <taxon>Aspergillus subgen. Fumigati</taxon>
    </lineage>
</organism>
<gene>
    <name evidence="2" type="ORF">IFM53868_08943</name>
</gene>
<sequence>MWLTNVGGKTRWPPSAGDTAAAGAEAGVFGVGQQMMGAEEREPDDSAPGKRLAETVGLGNDVKRLAGKHAIRLEFLMLPLPVAAPSNS</sequence>
<evidence type="ECO:0000256" key="1">
    <source>
        <dbReference type="SAM" id="MobiDB-lite"/>
    </source>
</evidence>
<evidence type="ECO:0000313" key="2">
    <source>
        <dbReference type="EMBL" id="GFF97189.1"/>
    </source>
</evidence>
<proteinExistence type="predicted"/>
<keyword evidence="3" id="KW-1185">Reference proteome</keyword>
<name>A0ABQ1BA55_9EURO</name>